<evidence type="ECO:0000256" key="1">
    <source>
        <dbReference type="SAM" id="MobiDB-lite"/>
    </source>
</evidence>
<sequence>MTTNHAKSCRNEKVKTRRPAKQVVTDAIASEIGRCDYALSKGDTKVLSTFATNGAPHLGHRRQYSRTNDAEVDEQNQL</sequence>
<reference evidence="2" key="1">
    <citation type="submission" date="2022-12" db="EMBL/GenBank/DDBJ databases">
        <title>Whole genome sequence of Mycolicibacterium iranicum strain SBH312.</title>
        <authorList>
            <person name="Jani J."/>
            <person name="Arifin Mustapha Z."/>
            <person name="Ahmed K."/>
            <person name="Kai Ling C."/>
        </authorList>
    </citation>
    <scope>NUCLEOTIDE SEQUENCE</scope>
    <source>
        <strain evidence="2">SBH312</strain>
    </source>
</reference>
<evidence type="ECO:0000313" key="2">
    <source>
        <dbReference type="EMBL" id="MCZ0730684.1"/>
    </source>
</evidence>
<dbReference type="RefSeq" id="WP_268787204.1">
    <property type="nucleotide sequence ID" value="NZ_JAPQYE010000011.1"/>
</dbReference>
<organism evidence="2 3">
    <name type="scientific">Mycolicibacterium iranicum</name>
    <name type="common">Mycobacterium iranicum</name>
    <dbReference type="NCBI Taxonomy" id="912594"/>
    <lineage>
        <taxon>Bacteria</taxon>
        <taxon>Bacillati</taxon>
        <taxon>Actinomycetota</taxon>
        <taxon>Actinomycetes</taxon>
        <taxon>Mycobacteriales</taxon>
        <taxon>Mycobacteriaceae</taxon>
        <taxon>Mycolicibacterium</taxon>
    </lineage>
</organism>
<keyword evidence="3" id="KW-1185">Reference proteome</keyword>
<protein>
    <submittedName>
        <fullName evidence="2">Uncharacterized protein</fullName>
    </submittedName>
</protein>
<comment type="caution">
    <text evidence="2">The sequence shown here is derived from an EMBL/GenBank/DDBJ whole genome shotgun (WGS) entry which is preliminary data.</text>
</comment>
<accession>A0ABT4HKS9</accession>
<dbReference type="Proteomes" id="UP001084650">
    <property type="component" value="Unassembled WGS sequence"/>
</dbReference>
<feature type="region of interest" description="Disordered" evidence="1">
    <location>
        <begin position="51"/>
        <end position="78"/>
    </location>
</feature>
<gene>
    <name evidence="2" type="ORF">OY187_21775</name>
</gene>
<name>A0ABT4HKS9_MYCIR</name>
<proteinExistence type="predicted"/>
<evidence type="ECO:0000313" key="3">
    <source>
        <dbReference type="Proteomes" id="UP001084650"/>
    </source>
</evidence>
<dbReference type="EMBL" id="JAPQYE010000011">
    <property type="protein sequence ID" value="MCZ0730684.1"/>
    <property type="molecule type" value="Genomic_DNA"/>
</dbReference>